<sequence>MDSDSSEDEELALLTLVCGDRPCLKRFNLDQPATAPVWKSKFRYAKDDIQALIVHFRLPDPFPTRQRYHVSAFEALCIFLRRMAYPARLDDLKNLVGREPEVISSISNSVRDYLNHTFSHLLLFDSNRLTEDTLQAYSRAVFVKGAPLHTCVGFIDGTVRVMCRPMQNQKYVYNGHKRKHALKYQSVIAPDGIIIHLRGPYAGTLHDAFILRESGLLEAAAEHLKFGGKHDIFYGDPAYGQQDHIIAPFKGALLTEDEQEFSKRMSEVRVSVEWGFGKIVRYWAFVDFAKNQKLRLQRLGKMYAMAAFLSNVDTCVYGSQTSKFFGLAPLSLSEYLHSG</sequence>
<evidence type="ECO:0000256" key="2">
    <source>
        <dbReference type="ARBA" id="ARBA00022723"/>
    </source>
</evidence>
<dbReference type="PANTHER" id="PTHR34615:SF1">
    <property type="entry name" value="PX DOMAIN-CONTAINING PROTEIN"/>
    <property type="match status" value="1"/>
</dbReference>
<proteinExistence type="predicted"/>
<dbReference type="Pfam" id="PF13359">
    <property type="entry name" value="DDE_Tnp_4"/>
    <property type="match status" value="1"/>
</dbReference>
<evidence type="ECO:0000313" key="4">
    <source>
        <dbReference type="EMBL" id="ETL25230.1"/>
    </source>
</evidence>
<gene>
    <name evidence="4" type="ORF">L916_20894</name>
</gene>
<dbReference type="PANTHER" id="PTHR34615">
    <property type="entry name" value="PX DOMAIN-CONTAINING PROTEIN"/>
    <property type="match status" value="1"/>
</dbReference>
<reference evidence="4" key="1">
    <citation type="submission" date="2013-11" db="EMBL/GenBank/DDBJ databases">
        <title>The Genome Sequence of Phytophthora parasitica CJ05E6.</title>
        <authorList>
            <consortium name="The Broad Institute Genomics Platform"/>
            <person name="Russ C."/>
            <person name="Tyler B."/>
            <person name="Panabieres F."/>
            <person name="Shan W."/>
            <person name="Tripathy S."/>
            <person name="Grunwald N."/>
            <person name="Machado M."/>
            <person name="Johnson C.S."/>
            <person name="Arredondo F."/>
            <person name="Hong C."/>
            <person name="Coffey M."/>
            <person name="Young S.K."/>
            <person name="Zeng Q."/>
            <person name="Gargeya S."/>
            <person name="Fitzgerald M."/>
            <person name="Abouelleil A."/>
            <person name="Alvarado L."/>
            <person name="Chapman S.B."/>
            <person name="Gainer-Dewar J."/>
            <person name="Goldberg J."/>
            <person name="Griggs A."/>
            <person name="Gujja S."/>
            <person name="Hansen M."/>
            <person name="Howarth C."/>
            <person name="Imamovic A."/>
            <person name="Ireland A."/>
            <person name="Larimer J."/>
            <person name="McCowan C."/>
            <person name="Murphy C."/>
            <person name="Pearson M."/>
            <person name="Poon T.W."/>
            <person name="Priest M."/>
            <person name="Roberts A."/>
            <person name="Saif S."/>
            <person name="Shea T."/>
            <person name="Sykes S."/>
            <person name="Wortman J."/>
            <person name="Nusbaum C."/>
            <person name="Birren B."/>
        </authorList>
    </citation>
    <scope>NUCLEOTIDE SEQUENCE [LARGE SCALE GENOMIC DNA]</scope>
    <source>
        <strain evidence="4">CJ05E6</strain>
    </source>
</reference>
<name>W2HTG0_PHYNI</name>
<protein>
    <recommendedName>
        <fullName evidence="3">DDE Tnp4 domain-containing protein</fullName>
    </recommendedName>
</protein>
<dbReference type="VEuPathDB" id="FungiDB:PPTG_06350"/>
<dbReference type="Proteomes" id="UP000053864">
    <property type="component" value="Unassembled WGS sequence"/>
</dbReference>
<dbReference type="EMBL" id="KI676568">
    <property type="protein sequence ID" value="ETL25230.1"/>
    <property type="molecule type" value="Genomic_DNA"/>
</dbReference>
<organism evidence="4">
    <name type="scientific">Phytophthora nicotianae</name>
    <name type="common">Potato buckeye rot agent</name>
    <name type="synonym">Phytophthora parasitica</name>
    <dbReference type="NCBI Taxonomy" id="4792"/>
    <lineage>
        <taxon>Eukaryota</taxon>
        <taxon>Sar</taxon>
        <taxon>Stramenopiles</taxon>
        <taxon>Oomycota</taxon>
        <taxon>Peronosporomycetes</taxon>
        <taxon>Peronosporales</taxon>
        <taxon>Peronosporaceae</taxon>
        <taxon>Phytophthora</taxon>
    </lineage>
</organism>
<keyword evidence="2" id="KW-0479">Metal-binding</keyword>
<accession>W2HTG0</accession>
<dbReference type="GO" id="GO:0046872">
    <property type="term" value="F:metal ion binding"/>
    <property type="evidence" value="ECO:0007669"/>
    <property type="project" value="UniProtKB-KW"/>
</dbReference>
<dbReference type="AlphaFoldDB" id="W2HTG0"/>
<feature type="domain" description="DDE Tnp4" evidence="3">
    <location>
        <begin position="155"/>
        <end position="311"/>
    </location>
</feature>
<dbReference type="InterPro" id="IPR027806">
    <property type="entry name" value="HARBI1_dom"/>
</dbReference>
<comment type="cofactor">
    <cofactor evidence="1">
        <name>a divalent metal cation</name>
        <dbReference type="ChEBI" id="CHEBI:60240"/>
    </cofactor>
</comment>
<evidence type="ECO:0000256" key="1">
    <source>
        <dbReference type="ARBA" id="ARBA00001968"/>
    </source>
</evidence>
<evidence type="ECO:0000259" key="3">
    <source>
        <dbReference type="Pfam" id="PF13359"/>
    </source>
</evidence>